<dbReference type="Pfam" id="PF01925">
    <property type="entry name" value="TauE"/>
    <property type="match status" value="1"/>
</dbReference>
<keyword evidence="6" id="KW-1003">Cell membrane</keyword>
<feature type="transmembrane region" description="Helical" evidence="6">
    <location>
        <begin position="89"/>
        <end position="111"/>
    </location>
</feature>
<evidence type="ECO:0000256" key="1">
    <source>
        <dbReference type="ARBA" id="ARBA00004141"/>
    </source>
</evidence>
<feature type="transmembrane region" description="Helical" evidence="6">
    <location>
        <begin position="146"/>
        <end position="171"/>
    </location>
</feature>
<name>A0ABV8V8S7_9GAMM</name>
<feature type="transmembrane region" description="Helical" evidence="6">
    <location>
        <begin position="48"/>
        <end position="69"/>
    </location>
</feature>
<keyword evidence="3 6" id="KW-0812">Transmembrane</keyword>
<feature type="transmembrane region" description="Helical" evidence="6">
    <location>
        <begin position="183"/>
        <end position="201"/>
    </location>
</feature>
<keyword evidence="5 6" id="KW-0472">Membrane</keyword>
<comment type="caution">
    <text evidence="7">The sequence shown here is derived from an EMBL/GenBank/DDBJ whole genome shotgun (WGS) entry which is preliminary data.</text>
</comment>
<dbReference type="RefSeq" id="WP_290262277.1">
    <property type="nucleotide sequence ID" value="NZ_JAUFQG010000004.1"/>
</dbReference>
<comment type="subcellular location">
    <subcellularLocation>
        <location evidence="6">Cell membrane</location>
        <topology evidence="6">Multi-pass membrane protein</topology>
    </subcellularLocation>
    <subcellularLocation>
        <location evidence="1">Membrane</location>
        <topology evidence="1">Multi-pass membrane protein</topology>
    </subcellularLocation>
</comment>
<organism evidence="7 8">
    <name type="scientific">Simiduia curdlanivorans</name>
    <dbReference type="NCBI Taxonomy" id="1492769"/>
    <lineage>
        <taxon>Bacteria</taxon>
        <taxon>Pseudomonadati</taxon>
        <taxon>Pseudomonadota</taxon>
        <taxon>Gammaproteobacteria</taxon>
        <taxon>Cellvibrionales</taxon>
        <taxon>Cellvibrionaceae</taxon>
        <taxon>Simiduia</taxon>
    </lineage>
</organism>
<proteinExistence type="inferred from homology"/>
<reference evidence="8" key="1">
    <citation type="journal article" date="2019" name="Int. J. Syst. Evol. Microbiol.">
        <title>The Global Catalogue of Microorganisms (GCM) 10K type strain sequencing project: providing services to taxonomists for standard genome sequencing and annotation.</title>
        <authorList>
            <consortium name="The Broad Institute Genomics Platform"/>
            <consortium name="The Broad Institute Genome Sequencing Center for Infectious Disease"/>
            <person name="Wu L."/>
            <person name="Ma J."/>
        </authorList>
    </citation>
    <scope>NUCLEOTIDE SEQUENCE [LARGE SCALE GENOMIC DNA]</scope>
    <source>
        <strain evidence="8">CECT 8570</strain>
    </source>
</reference>
<evidence type="ECO:0000256" key="3">
    <source>
        <dbReference type="ARBA" id="ARBA00022692"/>
    </source>
</evidence>
<keyword evidence="4 6" id="KW-1133">Transmembrane helix</keyword>
<evidence type="ECO:0000256" key="4">
    <source>
        <dbReference type="ARBA" id="ARBA00022989"/>
    </source>
</evidence>
<dbReference type="Proteomes" id="UP001595840">
    <property type="component" value="Unassembled WGS sequence"/>
</dbReference>
<evidence type="ECO:0000256" key="6">
    <source>
        <dbReference type="RuleBase" id="RU363041"/>
    </source>
</evidence>
<feature type="transmembrane region" description="Helical" evidence="6">
    <location>
        <begin position="239"/>
        <end position="259"/>
    </location>
</feature>
<dbReference type="EMBL" id="JBHSCX010000021">
    <property type="protein sequence ID" value="MFC4364324.1"/>
    <property type="molecule type" value="Genomic_DNA"/>
</dbReference>
<sequence>MFFPELSPLAHLGIALIFVWSGFVRSGLGFGGAVLSLPFLLLIDNRPLVYLPIIAVHLLVFSALTLWQGRANKIAEPLTPTAPSVAWPYLSKALLIMLVPKLIGVFGLLALPNHIMTGIIFAIVLLYSLSYIFDKPFVSKQPWMDVVLLMLGGYVSGTSLIGAPLIVAVFATHVAREQLRNTLFALWFILVSIKMAAFLWAKVDLQLLQHSWLLPCAAIGHQLGSRLHDKLLQTDARIFYRWLGIVLLFVSSFGLVSSLI</sequence>
<comment type="similarity">
    <text evidence="2 6">Belongs to the 4-toluene sulfonate uptake permease (TSUP) (TC 2.A.102) family.</text>
</comment>
<keyword evidence="8" id="KW-1185">Reference proteome</keyword>
<evidence type="ECO:0000256" key="2">
    <source>
        <dbReference type="ARBA" id="ARBA00009142"/>
    </source>
</evidence>
<dbReference type="InterPro" id="IPR002781">
    <property type="entry name" value="TM_pro_TauE-like"/>
</dbReference>
<feature type="transmembrane region" description="Helical" evidence="6">
    <location>
        <begin position="12"/>
        <end position="41"/>
    </location>
</feature>
<feature type="transmembrane region" description="Helical" evidence="6">
    <location>
        <begin position="118"/>
        <end position="134"/>
    </location>
</feature>
<evidence type="ECO:0000313" key="7">
    <source>
        <dbReference type="EMBL" id="MFC4364324.1"/>
    </source>
</evidence>
<evidence type="ECO:0000256" key="5">
    <source>
        <dbReference type="ARBA" id="ARBA00023136"/>
    </source>
</evidence>
<accession>A0ABV8V8S7</accession>
<gene>
    <name evidence="7" type="ORF">ACFOX3_18590</name>
</gene>
<protein>
    <recommendedName>
        <fullName evidence="6">Probable membrane transporter protein</fullName>
    </recommendedName>
</protein>
<evidence type="ECO:0000313" key="8">
    <source>
        <dbReference type="Proteomes" id="UP001595840"/>
    </source>
</evidence>